<dbReference type="PANTHER" id="PTHR46169">
    <property type="entry name" value="DNA REPLICATION-RELATED ELEMENT FACTOR, ISOFORM A"/>
    <property type="match status" value="1"/>
</dbReference>
<dbReference type="Proteomes" id="UP000887577">
    <property type="component" value="Unplaced"/>
</dbReference>
<organism evidence="2 3">
    <name type="scientific">Panagrolaimus superbus</name>
    <dbReference type="NCBI Taxonomy" id="310955"/>
    <lineage>
        <taxon>Eukaryota</taxon>
        <taxon>Metazoa</taxon>
        <taxon>Ecdysozoa</taxon>
        <taxon>Nematoda</taxon>
        <taxon>Chromadorea</taxon>
        <taxon>Rhabditida</taxon>
        <taxon>Tylenchina</taxon>
        <taxon>Panagrolaimomorpha</taxon>
        <taxon>Panagrolaimoidea</taxon>
        <taxon>Panagrolaimidae</taxon>
        <taxon>Panagrolaimus</taxon>
    </lineage>
</organism>
<dbReference type="PANTHER" id="PTHR46169:SF29">
    <property type="entry name" value="DNA REPLICATION-RELATED ELEMENT FACTOR, ISOFORM A"/>
    <property type="match status" value="1"/>
</dbReference>
<dbReference type="GO" id="GO:0005634">
    <property type="term" value="C:nucleus"/>
    <property type="evidence" value="ECO:0007669"/>
    <property type="project" value="TreeGrafter"/>
</dbReference>
<evidence type="ECO:0000313" key="3">
    <source>
        <dbReference type="WBParaSite" id="PSU_v2.g15904.t1"/>
    </source>
</evidence>
<dbReference type="SUPFAM" id="SSF53098">
    <property type="entry name" value="Ribonuclease H-like"/>
    <property type="match status" value="1"/>
</dbReference>
<feature type="domain" description="HAT C-terminal dimerisation" evidence="1">
    <location>
        <begin position="468"/>
        <end position="509"/>
    </location>
</feature>
<protein>
    <submittedName>
        <fullName evidence="3">HAT C-terminal dimerisation domain-containing protein</fullName>
    </submittedName>
</protein>
<name>A0A914Y6S1_9BILA</name>
<accession>A0A914Y6S1</accession>
<dbReference type="InterPro" id="IPR052717">
    <property type="entry name" value="Vacuolar_transposase_reg"/>
</dbReference>
<dbReference type="Pfam" id="PF05699">
    <property type="entry name" value="Dimer_Tnp_hAT"/>
    <property type="match status" value="1"/>
</dbReference>
<reference evidence="3" key="1">
    <citation type="submission" date="2022-11" db="UniProtKB">
        <authorList>
            <consortium name="WormBaseParasite"/>
        </authorList>
    </citation>
    <scope>IDENTIFICATION</scope>
</reference>
<evidence type="ECO:0000313" key="2">
    <source>
        <dbReference type="Proteomes" id="UP000887577"/>
    </source>
</evidence>
<evidence type="ECO:0000259" key="1">
    <source>
        <dbReference type="Pfam" id="PF05699"/>
    </source>
</evidence>
<dbReference type="GO" id="GO:0046983">
    <property type="term" value="F:protein dimerization activity"/>
    <property type="evidence" value="ECO:0007669"/>
    <property type="project" value="InterPro"/>
</dbReference>
<dbReference type="WBParaSite" id="PSU_v2.g15904.t1">
    <property type="protein sequence ID" value="PSU_v2.g15904.t1"/>
    <property type="gene ID" value="PSU_v2.g15904"/>
</dbReference>
<dbReference type="InterPro" id="IPR012337">
    <property type="entry name" value="RNaseH-like_sf"/>
</dbReference>
<dbReference type="AlphaFoldDB" id="A0A914Y6S1"/>
<dbReference type="GO" id="GO:0006357">
    <property type="term" value="P:regulation of transcription by RNA polymerase II"/>
    <property type="evidence" value="ECO:0007669"/>
    <property type="project" value="TreeGrafter"/>
</dbReference>
<keyword evidence="2" id="KW-1185">Reference proteome</keyword>
<sequence length="510" mass="57737">MSLIENEHLQKLLSYIPNFKAPKLRKLKSLMIEKLERILDYAKANCTGNFLAIGTDCGTTKGMSYSYLAVSVHFIDKKRKALTCASFELKELKGRHTASFLRTTLENALKKAGLDVSNISKIVSDGARNMVNAFFEPFKVTTEEDGSESMEEIADDAHLKLLDDYEKFLLSDEDVEEFQFLVEAIGEDDPNNLHCVAHRIQLVLKDVFEKEELLAVRKTVFQTINHFARSHQATSELYERSKSRLLFPAATRWSTLTVTYERVLKLKDHINIVALEHGWPTLTKQTTDAMENVLLLTKDLTDFTTTIQSDSQPTISLLYPGLHNIKTNLQRKKSEVKVHPNIDFEEVIDALINAIDIRFDDVLSTNTDDGDKIFAAATLLDSTTAGLFPDLEELTLQQTKKIFYAMAKKLNIKHDENENTEEGGSATQPMIKNRLGFEIQAPTSQLVTTTKKTLGKEITEFFSSVKEGNWNFNRPIEAWFLHQKQYPKLFDMAMAILAIPATSAAVERIS</sequence>
<proteinExistence type="predicted"/>
<dbReference type="InterPro" id="IPR008906">
    <property type="entry name" value="HATC_C_dom"/>
</dbReference>